<evidence type="ECO:0000313" key="3">
    <source>
        <dbReference type="Proteomes" id="UP000292052"/>
    </source>
</evidence>
<sequence>MCIMTSPLRSFQLAAALLTLGISAQNRLPTGRFQQEIFFSGDESFGRSAEIPEIFASPDAELKTSLLTDIGFQQAGNPFLTPALPAVNLFTPNTVQQPAETPGQVANYRKALEAEAREAAREANKITTDPYLGGGIAPKGYVNVKVRRGDKAYNYSYSL</sequence>
<keyword evidence="1" id="KW-0732">Signal</keyword>
<gene>
    <name evidence="2" type="ORF">BDFB_006309</name>
</gene>
<accession>A0A482VXZ8</accession>
<evidence type="ECO:0000313" key="2">
    <source>
        <dbReference type="EMBL" id="RZC37675.1"/>
    </source>
</evidence>
<reference evidence="2 3" key="1">
    <citation type="submission" date="2017-03" db="EMBL/GenBank/DDBJ databases">
        <title>Genome of the blue death feigning beetle - Asbolus verrucosus.</title>
        <authorList>
            <person name="Rider S.D."/>
        </authorList>
    </citation>
    <scope>NUCLEOTIDE SEQUENCE [LARGE SCALE GENOMIC DNA]</scope>
    <source>
        <strain evidence="2">Butters</strain>
        <tissue evidence="2">Head and leg muscle</tissue>
    </source>
</reference>
<evidence type="ECO:0000256" key="1">
    <source>
        <dbReference type="SAM" id="SignalP"/>
    </source>
</evidence>
<comment type="caution">
    <text evidence="2">The sequence shown here is derived from an EMBL/GenBank/DDBJ whole genome shotgun (WGS) entry which is preliminary data.</text>
</comment>
<feature type="signal peptide" evidence="1">
    <location>
        <begin position="1"/>
        <end position="16"/>
    </location>
</feature>
<protein>
    <submittedName>
        <fullName evidence="2">Uncharacterized protein</fullName>
    </submittedName>
</protein>
<name>A0A482VXZ8_ASBVE</name>
<dbReference type="OrthoDB" id="6769907at2759"/>
<keyword evidence="3" id="KW-1185">Reference proteome</keyword>
<dbReference type="AlphaFoldDB" id="A0A482VXZ8"/>
<dbReference type="EMBL" id="QDEB01050396">
    <property type="protein sequence ID" value="RZC37675.1"/>
    <property type="molecule type" value="Genomic_DNA"/>
</dbReference>
<dbReference type="Proteomes" id="UP000292052">
    <property type="component" value="Unassembled WGS sequence"/>
</dbReference>
<feature type="chain" id="PRO_5019738907" evidence="1">
    <location>
        <begin position="17"/>
        <end position="159"/>
    </location>
</feature>
<organism evidence="2 3">
    <name type="scientific">Asbolus verrucosus</name>
    <name type="common">Desert ironclad beetle</name>
    <dbReference type="NCBI Taxonomy" id="1661398"/>
    <lineage>
        <taxon>Eukaryota</taxon>
        <taxon>Metazoa</taxon>
        <taxon>Ecdysozoa</taxon>
        <taxon>Arthropoda</taxon>
        <taxon>Hexapoda</taxon>
        <taxon>Insecta</taxon>
        <taxon>Pterygota</taxon>
        <taxon>Neoptera</taxon>
        <taxon>Endopterygota</taxon>
        <taxon>Coleoptera</taxon>
        <taxon>Polyphaga</taxon>
        <taxon>Cucujiformia</taxon>
        <taxon>Tenebrionidae</taxon>
        <taxon>Pimeliinae</taxon>
        <taxon>Asbolus</taxon>
    </lineage>
</organism>
<proteinExistence type="predicted"/>